<comment type="caution">
    <text evidence="1">The sequence shown here is derived from an EMBL/GenBank/DDBJ whole genome shotgun (WGS) entry which is preliminary data.</text>
</comment>
<evidence type="ECO:0000313" key="2">
    <source>
        <dbReference type="Proteomes" id="UP000253769"/>
    </source>
</evidence>
<evidence type="ECO:0000313" key="1">
    <source>
        <dbReference type="EMBL" id="RDE24699.1"/>
    </source>
</evidence>
<protein>
    <submittedName>
        <fullName evidence="1">DUF1853 family protein</fullName>
    </submittedName>
</protein>
<proteinExistence type="predicted"/>
<dbReference type="Proteomes" id="UP000253769">
    <property type="component" value="Unassembled WGS sequence"/>
</dbReference>
<organism evidence="1 2">
    <name type="scientific">Motiliproteus coralliicola</name>
    <dbReference type="NCBI Taxonomy" id="2283196"/>
    <lineage>
        <taxon>Bacteria</taxon>
        <taxon>Pseudomonadati</taxon>
        <taxon>Pseudomonadota</taxon>
        <taxon>Gammaproteobacteria</taxon>
        <taxon>Oceanospirillales</taxon>
        <taxon>Oceanospirillaceae</taxon>
        <taxon>Motiliproteus</taxon>
    </lineage>
</organism>
<dbReference type="Pfam" id="PF08907">
    <property type="entry name" value="DUF1853"/>
    <property type="match status" value="1"/>
</dbReference>
<name>A0A369WUG0_9GAMM</name>
<dbReference type="InterPro" id="IPR015003">
    <property type="entry name" value="DUF1853"/>
</dbReference>
<gene>
    <name evidence="1" type="ORF">DV711_03675</name>
</gene>
<dbReference type="RefSeq" id="WP_114694286.1">
    <property type="nucleotide sequence ID" value="NZ_QQOH01000001.1"/>
</dbReference>
<accession>A0A369WUG0</accession>
<dbReference type="AlphaFoldDB" id="A0A369WUG0"/>
<sequence>MHASGYQGPSLFGATPRQRHTPIARLNHPGVRDLAWTLISPALFQPGTTPSPLNPSAAALDAWLWRLQQQPAPLELALAQQRSHRLGVYFETLIDFFLRHFLALEECHYGLPVRAAGHTYGEYDFLLRPRGESALLHLELSLKFYLGIDDRHGQRHWLGLNRNDVLQHKYNKLVDQQLNLSQHPVARNQLKALGSQVGPKVGLIKGRLFYPLSEFAPEDGHKQQLKSPSGINRQHLRGWWQPISAWQELTHTETGTRLVPLQRRQWMAVLHQDEAQQLASQTDIEGFRNQLQLAQQPLMCARLQLGKQGWRERDRGVLVPDPWLASVFETFDQT</sequence>
<dbReference type="EMBL" id="QQOH01000001">
    <property type="protein sequence ID" value="RDE24699.1"/>
    <property type="molecule type" value="Genomic_DNA"/>
</dbReference>
<reference evidence="1 2" key="1">
    <citation type="submission" date="2018-07" db="EMBL/GenBank/DDBJ databases">
        <title>Motiliproteus coralliicola sp. nov., a bacterium isolated from Coral.</title>
        <authorList>
            <person name="Wang G."/>
        </authorList>
    </citation>
    <scope>NUCLEOTIDE SEQUENCE [LARGE SCALE GENOMIC DNA]</scope>
    <source>
        <strain evidence="1 2">C34</strain>
    </source>
</reference>
<dbReference type="OrthoDB" id="378654at2"/>
<keyword evidence="2" id="KW-1185">Reference proteome</keyword>